<proteinExistence type="predicted"/>
<protein>
    <submittedName>
        <fullName evidence="1">Uncharacterized protein</fullName>
    </submittedName>
</protein>
<sequence>MVFHLCAFFCEFLSAQSD</sequence>
<evidence type="ECO:0000313" key="1">
    <source>
        <dbReference type="EMBL" id="JAI01031.1"/>
    </source>
</evidence>
<reference evidence="1" key="1">
    <citation type="submission" date="2014-11" db="EMBL/GenBank/DDBJ databases">
        <authorList>
            <person name="Amaro Gonzalez C."/>
        </authorList>
    </citation>
    <scope>NUCLEOTIDE SEQUENCE</scope>
</reference>
<dbReference type="EMBL" id="GBXM01007547">
    <property type="protein sequence ID" value="JAI01031.1"/>
    <property type="molecule type" value="Transcribed_RNA"/>
</dbReference>
<accession>A0A0E9XGR2</accession>
<organism evidence="1">
    <name type="scientific">Anguilla anguilla</name>
    <name type="common">European freshwater eel</name>
    <name type="synonym">Muraena anguilla</name>
    <dbReference type="NCBI Taxonomy" id="7936"/>
    <lineage>
        <taxon>Eukaryota</taxon>
        <taxon>Metazoa</taxon>
        <taxon>Chordata</taxon>
        <taxon>Craniata</taxon>
        <taxon>Vertebrata</taxon>
        <taxon>Euteleostomi</taxon>
        <taxon>Actinopterygii</taxon>
        <taxon>Neopterygii</taxon>
        <taxon>Teleostei</taxon>
        <taxon>Anguilliformes</taxon>
        <taxon>Anguillidae</taxon>
        <taxon>Anguilla</taxon>
    </lineage>
</organism>
<name>A0A0E9XGR2_ANGAN</name>
<reference evidence="1" key="2">
    <citation type="journal article" date="2015" name="Fish Shellfish Immunol.">
        <title>Early steps in the European eel (Anguilla anguilla)-Vibrio vulnificus interaction in the gills: Role of the RtxA13 toxin.</title>
        <authorList>
            <person name="Callol A."/>
            <person name="Pajuelo D."/>
            <person name="Ebbesson L."/>
            <person name="Teles M."/>
            <person name="MacKenzie S."/>
            <person name="Amaro C."/>
        </authorList>
    </citation>
    <scope>NUCLEOTIDE SEQUENCE</scope>
</reference>
<dbReference type="AlphaFoldDB" id="A0A0E9XGR2"/>